<keyword evidence="6 10" id="KW-0560">Oxidoreductase</keyword>
<dbReference type="PROSITE" id="PS00073">
    <property type="entry name" value="ACYL_COA_DH_2"/>
    <property type="match status" value="1"/>
</dbReference>
<comment type="pathway">
    <text evidence="2">Siderophore biosynthesis; mycobactin biosynthesis.</text>
</comment>
<dbReference type="GO" id="GO:0005737">
    <property type="term" value="C:cytoplasm"/>
    <property type="evidence" value="ECO:0007669"/>
    <property type="project" value="TreeGrafter"/>
</dbReference>
<dbReference type="SUPFAM" id="SSF56645">
    <property type="entry name" value="Acyl-CoA dehydrogenase NM domain-like"/>
    <property type="match status" value="1"/>
</dbReference>
<dbReference type="PANTHER" id="PTHR48083">
    <property type="entry name" value="MEDIUM-CHAIN SPECIFIC ACYL-COA DEHYDROGENASE, MITOCHONDRIAL-RELATED"/>
    <property type="match status" value="1"/>
</dbReference>
<evidence type="ECO:0000259" key="13">
    <source>
        <dbReference type="Pfam" id="PF02771"/>
    </source>
</evidence>
<evidence type="ECO:0000259" key="12">
    <source>
        <dbReference type="Pfam" id="PF02770"/>
    </source>
</evidence>
<comment type="caution">
    <text evidence="14">The sequence shown here is derived from an EMBL/GenBank/DDBJ whole genome shotgun (WGS) entry which is preliminary data.</text>
</comment>
<sequence>MRRTVMEADHEAFRSAFREFVNKEIGPRHDAWEQAKIVPRDVWETAGAHGYLCMNVPEAYGGGGSDDYRFLAVVSEELARAGASGVGFPMHTDIVVPYLLAYGTEQQKRRWLPAMAAGKAIGALAMTEPGAGSDLAGIRTTALRDGDHYVLSGQKTFITNGINADLVLVAARTDPDERHDGLSLFVVERGMKGFTRGRNLDKIGMHAQDTAELFFDQLRIPATNLVGQEGQGFAYMVNSLPQERLVVAVGSVALAEAVLERTTGYCRERTAFGRPIGTFQHSRFTLAEMHTEVEIARVFVDRCITAHLTREFGVTEAAMAKWWTTDLLNRVVDRCLQLHGGYGYMREHPIARAFVDARVQSIYAGTNEIMKEIIGRTVTA</sequence>
<dbReference type="InterPro" id="IPR046373">
    <property type="entry name" value="Acyl-CoA_Oxase/DH_mid-dom_sf"/>
</dbReference>
<evidence type="ECO:0000256" key="1">
    <source>
        <dbReference type="ARBA" id="ARBA00001974"/>
    </source>
</evidence>
<dbReference type="Gene3D" id="1.10.540.10">
    <property type="entry name" value="Acyl-CoA dehydrogenase/oxidase, N-terminal domain"/>
    <property type="match status" value="1"/>
</dbReference>
<evidence type="ECO:0000256" key="9">
    <source>
        <dbReference type="ARBA" id="ARBA00042660"/>
    </source>
</evidence>
<comment type="similarity">
    <text evidence="3 10">Belongs to the acyl-CoA dehydrogenase family.</text>
</comment>
<reference evidence="14 15" key="1">
    <citation type="submission" date="2019-03" db="EMBL/GenBank/DDBJ databases">
        <title>Draft genome sequences of novel Actinobacteria.</title>
        <authorList>
            <person name="Sahin N."/>
            <person name="Ay H."/>
            <person name="Saygin H."/>
        </authorList>
    </citation>
    <scope>NUCLEOTIDE SEQUENCE [LARGE SCALE GENOMIC DNA]</scope>
    <source>
        <strain evidence="14 15">KC712</strain>
    </source>
</reference>
<proteinExistence type="inferred from homology"/>
<dbReference type="InterPro" id="IPR006091">
    <property type="entry name" value="Acyl-CoA_Oxase/DH_mid-dom"/>
</dbReference>
<feature type="domain" description="Acyl-CoA dehydrogenase/oxidase N-terminal" evidence="13">
    <location>
        <begin position="8"/>
        <end position="119"/>
    </location>
</feature>
<dbReference type="InterPro" id="IPR006089">
    <property type="entry name" value="Acyl-CoA_DH_CS"/>
</dbReference>
<dbReference type="FunFam" id="2.40.110.10:FF:000002">
    <property type="entry name" value="Acyl-CoA dehydrogenase fadE12"/>
    <property type="match status" value="1"/>
</dbReference>
<protein>
    <recommendedName>
        <fullName evidence="8">Acyl-[acyl-carrier-protein] dehydrogenase MbtN</fullName>
    </recommendedName>
    <alternativeName>
        <fullName evidence="9">Mycobactin synthase protein N</fullName>
    </alternativeName>
</protein>
<dbReference type="GO" id="GO:0050660">
    <property type="term" value="F:flavin adenine dinucleotide binding"/>
    <property type="evidence" value="ECO:0007669"/>
    <property type="project" value="InterPro"/>
</dbReference>
<gene>
    <name evidence="14" type="ORF">E1294_04920</name>
</gene>
<evidence type="ECO:0000256" key="6">
    <source>
        <dbReference type="ARBA" id="ARBA00023002"/>
    </source>
</evidence>
<feature type="domain" description="Acyl-CoA oxidase/dehydrogenase middle" evidence="12">
    <location>
        <begin position="123"/>
        <end position="217"/>
    </location>
</feature>
<dbReference type="Pfam" id="PF02770">
    <property type="entry name" value="Acyl-CoA_dh_M"/>
    <property type="match status" value="1"/>
</dbReference>
<evidence type="ECO:0000256" key="10">
    <source>
        <dbReference type="RuleBase" id="RU362125"/>
    </source>
</evidence>
<dbReference type="PIRSF" id="PIRSF016578">
    <property type="entry name" value="HsaA"/>
    <property type="match status" value="1"/>
</dbReference>
<dbReference type="InterPro" id="IPR037069">
    <property type="entry name" value="AcylCoA_DH/ox_N_sf"/>
</dbReference>
<feature type="domain" description="Acyl-CoA dehydrogenase/oxidase C-terminal" evidence="11">
    <location>
        <begin position="230"/>
        <end position="378"/>
    </location>
</feature>
<dbReference type="PROSITE" id="PS00072">
    <property type="entry name" value="ACYL_COA_DH_1"/>
    <property type="match status" value="1"/>
</dbReference>
<dbReference type="FunFam" id="1.20.140.10:FF:000001">
    <property type="entry name" value="Acyl-CoA dehydrogenase"/>
    <property type="match status" value="1"/>
</dbReference>
<keyword evidence="4 10" id="KW-0285">Flavoprotein</keyword>
<dbReference type="Pfam" id="PF02771">
    <property type="entry name" value="Acyl-CoA_dh_N"/>
    <property type="match status" value="1"/>
</dbReference>
<dbReference type="SUPFAM" id="SSF47203">
    <property type="entry name" value="Acyl-CoA dehydrogenase C-terminal domain-like"/>
    <property type="match status" value="1"/>
</dbReference>
<evidence type="ECO:0000259" key="11">
    <source>
        <dbReference type="Pfam" id="PF00441"/>
    </source>
</evidence>
<organism evidence="14 15">
    <name type="scientific">Nonomuraea diastatica</name>
    <dbReference type="NCBI Taxonomy" id="1848329"/>
    <lineage>
        <taxon>Bacteria</taxon>
        <taxon>Bacillati</taxon>
        <taxon>Actinomycetota</taxon>
        <taxon>Actinomycetes</taxon>
        <taxon>Streptosporangiales</taxon>
        <taxon>Streptosporangiaceae</taxon>
        <taxon>Nonomuraea</taxon>
    </lineage>
</organism>
<dbReference type="InterPro" id="IPR013786">
    <property type="entry name" value="AcylCoA_DH/ox_N"/>
</dbReference>
<dbReference type="InterPro" id="IPR009075">
    <property type="entry name" value="AcylCo_DH/oxidase_C"/>
</dbReference>
<dbReference type="GO" id="GO:0003995">
    <property type="term" value="F:acyl-CoA dehydrogenase activity"/>
    <property type="evidence" value="ECO:0007669"/>
    <property type="project" value="InterPro"/>
</dbReference>
<dbReference type="InterPro" id="IPR009100">
    <property type="entry name" value="AcylCoA_DH/oxidase_NM_dom_sf"/>
</dbReference>
<dbReference type="AlphaFoldDB" id="A0A4V2YFW2"/>
<evidence type="ECO:0000256" key="7">
    <source>
        <dbReference type="ARBA" id="ARBA00037085"/>
    </source>
</evidence>
<evidence type="ECO:0000256" key="2">
    <source>
        <dbReference type="ARBA" id="ARBA00005102"/>
    </source>
</evidence>
<dbReference type="Gene3D" id="1.20.140.10">
    <property type="entry name" value="Butyryl-CoA Dehydrogenase, subunit A, domain 3"/>
    <property type="match status" value="1"/>
</dbReference>
<dbReference type="Gene3D" id="2.40.110.10">
    <property type="entry name" value="Butyryl-CoA Dehydrogenase, subunit A, domain 2"/>
    <property type="match status" value="1"/>
</dbReference>
<dbReference type="EMBL" id="SMKP01000009">
    <property type="protein sequence ID" value="TDD24777.1"/>
    <property type="molecule type" value="Genomic_DNA"/>
</dbReference>
<keyword evidence="5 10" id="KW-0274">FAD</keyword>
<dbReference type="OrthoDB" id="3778631at2"/>
<dbReference type="FunFam" id="1.10.540.10:FF:000009">
    <property type="entry name" value="Probable acyl-CoA dehydrogenase"/>
    <property type="match status" value="1"/>
</dbReference>
<dbReference type="Proteomes" id="UP000294543">
    <property type="component" value="Unassembled WGS sequence"/>
</dbReference>
<accession>A0A4V2YFW2</accession>
<evidence type="ECO:0000256" key="8">
    <source>
        <dbReference type="ARBA" id="ARBA00040394"/>
    </source>
</evidence>
<evidence type="ECO:0000313" key="14">
    <source>
        <dbReference type="EMBL" id="TDD24777.1"/>
    </source>
</evidence>
<evidence type="ECO:0000313" key="15">
    <source>
        <dbReference type="Proteomes" id="UP000294543"/>
    </source>
</evidence>
<evidence type="ECO:0000256" key="5">
    <source>
        <dbReference type="ARBA" id="ARBA00022827"/>
    </source>
</evidence>
<evidence type="ECO:0000256" key="3">
    <source>
        <dbReference type="ARBA" id="ARBA00009347"/>
    </source>
</evidence>
<comment type="function">
    <text evidence="7">Catalyzes the dehydrogenation at the alpha-beta position of ACP-bound acyl chains. This results in the introduction of a double bond in the lipidic chain, which is further transferred to the epsilon-amino group of lysine residue in the mycobactin core by MbtK.</text>
</comment>
<dbReference type="PANTHER" id="PTHR48083:SF20">
    <property type="entry name" value="LONG-CHAIN SPECIFIC ACYL-COA DEHYDROGENASE, MITOCHONDRIAL"/>
    <property type="match status" value="1"/>
</dbReference>
<name>A0A4V2YFW2_9ACTN</name>
<dbReference type="GO" id="GO:0033539">
    <property type="term" value="P:fatty acid beta-oxidation using acyl-CoA dehydrogenase"/>
    <property type="evidence" value="ECO:0007669"/>
    <property type="project" value="TreeGrafter"/>
</dbReference>
<dbReference type="InterPro" id="IPR050741">
    <property type="entry name" value="Acyl-CoA_dehydrogenase"/>
</dbReference>
<comment type="cofactor">
    <cofactor evidence="1 10">
        <name>FAD</name>
        <dbReference type="ChEBI" id="CHEBI:57692"/>
    </cofactor>
</comment>
<dbReference type="RefSeq" id="WP_132504891.1">
    <property type="nucleotide sequence ID" value="NZ_SMKP01000009.1"/>
</dbReference>
<evidence type="ECO:0000256" key="4">
    <source>
        <dbReference type="ARBA" id="ARBA00022630"/>
    </source>
</evidence>
<dbReference type="InterPro" id="IPR036250">
    <property type="entry name" value="AcylCo_DH-like_C"/>
</dbReference>
<dbReference type="Pfam" id="PF00441">
    <property type="entry name" value="Acyl-CoA_dh_1"/>
    <property type="match status" value="1"/>
</dbReference>
<keyword evidence="15" id="KW-1185">Reference proteome</keyword>